<dbReference type="InterPro" id="IPR023210">
    <property type="entry name" value="NADP_OxRdtase_dom"/>
</dbReference>
<gene>
    <name evidence="2" type="ORF">D9756_000585</name>
</gene>
<dbReference type="GO" id="GO:0005829">
    <property type="term" value="C:cytosol"/>
    <property type="evidence" value="ECO:0007669"/>
    <property type="project" value="TreeGrafter"/>
</dbReference>
<dbReference type="Gene3D" id="3.20.20.100">
    <property type="entry name" value="NADP-dependent oxidoreductase domain"/>
    <property type="match status" value="1"/>
</dbReference>
<organism evidence="2 3">
    <name type="scientific">Leucocoprinus leucothites</name>
    <dbReference type="NCBI Taxonomy" id="201217"/>
    <lineage>
        <taxon>Eukaryota</taxon>
        <taxon>Fungi</taxon>
        <taxon>Dikarya</taxon>
        <taxon>Basidiomycota</taxon>
        <taxon>Agaricomycotina</taxon>
        <taxon>Agaricomycetes</taxon>
        <taxon>Agaricomycetidae</taxon>
        <taxon>Agaricales</taxon>
        <taxon>Agaricineae</taxon>
        <taxon>Agaricaceae</taxon>
        <taxon>Leucocoprinus</taxon>
    </lineage>
</organism>
<dbReference type="Pfam" id="PF00248">
    <property type="entry name" value="Aldo_ket_red"/>
    <property type="match status" value="1"/>
</dbReference>
<evidence type="ECO:0000313" key="2">
    <source>
        <dbReference type="EMBL" id="KAF5363315.1"/>
    </source>
</evidence>
<accession>A0A8H5GEF4</accession>
<name>A0A8H5GEF4_9AGAR</name>
<dbReference type="PANTHER" id="PTHR42686:SF1">
    <property type="entry name" value="GH17980P-RELATED"/>
    <property type="match status" value="1"/>
</dbReference>
<dbReference type="GO" id="GO:0070485">
    <property type="term" value="P:dehydro-D-arabinono-1,4-lactone biosynthetic process"/>
    <property type="evidence" value="ECO:0007669"/>
    <property type="project" value="TreeGrafter"/>
</dbReference>
<sequence length="387" mass="43015">MSDNTNLSKAFRHRVLEYPPDSKEDKPIDGYQVPTSDGPLGLPALVFGCAVFSGQYNSEDHILSQEGIRAVRLGLRYGIRAFDTSRYYGPSEYVLGNILSTLKDEFPRSSYQITTKCGRFGLDDFDYSPARIRQCVLESLERLQTTYLDAVYLHDVEFIAPQVMPKTDGNHVTALGADAAAYGLAQGDEAKVHGEGDQKILDAIAELRKLKQEGIVRNIGITGYPLPTLLRLAILVNGTLPYEPVDVILSYSHLTLQNSTFNAFAPYFYERAKVKQLLAASPLSMGLLTPKPPSWHPAPDLLRSAVIDALKIAPDLPNLALGYAARQTGTKTPLVGGFSNVREVHNCVKVWREVHETKNSDERIQQEKDVIGLFEEAKYLDWSWNSP</sequence>
<keyword evidence="3" id="KW-1185">Reference proteome</keyword>
<protein>
    <recommendedName>
        <fullName evidence="1">NADP-dependent oxidoreductase domain-containing protein</fullName>
    </recommendedName>
</protein>
<reference evidence="2 3" key="1">
    <citation type="journal article" date="2020" name="ISME J.">
        <title>Uncovering the hidden diversity of litter-decomposition mechanisms in mushroom-forming fungi.</title>
        <authorList>
            <person name="Floudas D."/>
            <person name="Bentzer J."/>
            <person name="Ahren D."/>
            <person name="Johansson T."/>
            <person name="Persson P."/>
            <person name="Tunlid A."/>
        </authorList>
    </citation>
    <scope>NUCLEOTIDE SEQUENCE [LARGE SCALE GENOMIC DNA]</scope>
    <source>
        <strain evidence="2 3">CBS 146.42</strain>
    </source>
</reference>
<dbReference type="InterPro" id="IPR036812">
    <property type="entry name" value="NAD(P)_OxRdtase_dom_sf"/>
</dbReference>
<comment type="caution">
    <text evidence="2">The sequence shown here is derived from an EMBL/GenBank/DDBJ whole genome shotgun (WGS) entry which is preliminary data.</text>
</comment>
<dbReference type="SUPFAM" id="SSF51430">
    <property type="entry name" value="NAD(P)-linked oxidoreductase"/>
    <property type="match status" value="1"/>
</dbReference>
<dbReference type="AlphaFoldDB" id="A0A8H5GEF4"/>
<dbReference type="InterPro" id="IPR044480">
    <property type="entry name" value="Ara2-like"/>
</dbReference>
<dbReference type="CDD" id="cd19164">
    <property type="entry name" value="AKR_ARA2"/>
    <property type="match status" value="1"/>
</dbReference>
<dbReference type="OrthoDB" id="5286008at2759"/>
<dbReference type="InterPro" id="IPR020471">
    <property type="entry name" value="AKR"/>
</dbReference>
<dbReference type="PANTHER" id="PTHR42686">
    <property type="entry name" value="GH17980P-RELATED"/>
    <property type="match status" value="1"/>
</dbReference>
<proteinExistence type="predicted"/>
<feature type="domain" description="NADP-dependent oxidoreductase" evidence="1">
    <location>
        <begin position="45"/>
        <end position="352"/>
    </location>
</feature>
<evidence type="ECO:0000259" key="1">
    <source>
        <dbReference type="Pfam" id="PF00248"/>
    </source>
</evidence>
<dbReference type="EMBL" id="JAACJO010000001">
    <property type="protein sequence ID" value="KAF5363315.1"/>
    <property type="molecule type" value="Genomic_DNA"/>
</dbReference>
<dbReference type="GO" id="GO:0045290">
    <property type="term" value="F:D-arabinose 1-dehydrogenase [NAD(P)+] activity"/>
    <property type="evidence" value="ECO:0007669"/>
    <property type="project" value="InterPro"/>
</dbReference>
<dbReference type="Proteomes" id="UP000559027">
    <property type="component" value="Unassembled WGS sequence"/>
</dbReference>
<evidence type="ECO:0000313" key="3">
    <source>
        <dbReference type="Proteomes" id="UP000559027"/>
    </source>
</evidence>